<feature type="compositionally biased region" description="Basic residues" evidence="1">
    <location>
        <begin position="813"/>
        <end position="824"/>
    </location>
</feature>
<keyword evidence="3" id="KW-1185">Reference proteome</keyword>
<evidence type="ECO:0000256" key="1">
    <source>
        <dbReference type="SAM" id="MobiDB-lite"/>
    </source>
</evidence>
<feature type="region of interest" description="Disordered" evidence="1">
    <location>
        <begin position="1145"/>
        <end position="1167"/>
    </location>
</feature>
<feature type="compositionally biased region" description="Polar residues" evidence="1">
    <location>
        <begin position="474"/>
        <end position="486"/>
    </location>
</feature>
<feature type="compositionally biased region" description="Polar residues" evidence="1">
    <location>
        <begin position="702"/>
        <end position="736"/>
    </location>
</feature>
<dbReference type="STRING" id="133412.A0A1R1WYF4"/>
<comment type="caution">
    <text evidence="2">The sequence shown here is derived from an EMBL/GenBank/DDBJ whole genome shotgun (WGS) entry which is preliminary data.</text>
</comment>
<proteinExistence type="predicted"/>
<dbReference type="OrthoDB" id="5600603at2759"/>
<reference evidence="2 3" key="1">
    <citation type="submission" date="2017-01" db="EMBL/GenBank/DDBJ databases">
        <authorList>
            <person name="Mah S.A."/>
            <person name="Swanson W.J."/>
            <person name="Moy G.W."/>
            <person name="Vacquier V.D."/>
        </authorList>
    </citation>
    <scope>NUCLEOTIDE SEQUENCE [LARGE SCALE GENOMIC DNA]</scope>
    <source>
        <strain evidence="2 3">GSMNP</strain>
    </source>
</reference>
<organism evidence="2 3">
    <name type="scientific">Smittium culicis</name>
    <dbReference type="NCBI Taxonomy" id="133412"/>
    <lineage>
        <taxon>Eukaryota</taxon>
        <taxon>Fungi</taxon>
        <taxon>Fungi incertae sedis</taxon>
        <taxon>Zoopagomycota</taxon>
        <taxon>Kickxellomycotina</taxon>
        <taxon>Harpellomycetes</taxon>
        <taxon>Harpellales</taxon>
        <taxon>Legeriomycetaceae</taxon>
        <taxon>Smittium</taxon>
    </lineage>
</organism>
<evidence type="ECO:0000313" key="2">
    <source>
        <dbReference type="EMBL" id="OMJ07405.1"/>
    </source>
</evidence>
<feature type="region of interest" description="Disordered" evidence="1">
    <location>
        <begin position="791"/>
        <end position="824"/>
    </location>
</feature>
<gene>
    <name evidence="2" type="ORF">AYI70_g12210</name>
</gene>
<sequence>MSLQEEAKKFCNKDSYSLTASPDIPNPDPIPASPILPTPPNILPISSNSIAYPCPLPNSVIDIENKYDLPTTSTNKHTNRGLGNSCDNVSKSQNLLPLDLAPNLISNPTTTNAYENQHQNTTNIQQFSKSSYNNTAESFNTNIKTPLSNPNLESSKNLILTEKLISIVDDVNSEYIPSNDLINTQDISSSQIPPILNKNIICTNIHLNLSPKLDINSSSSAIKTLENKNSECIQIYDKKDKQESLVNMPILDSNTKIDSISNTHLYQHANDSTCENKDKVETQINLFHSESQGASPIKCSTLPLQNEVYSPHASGNLELPLKPEITNPFQTFRTIPQSILKITADPKIENELILNDTAKANTAKPEISSNLNLQVLKLNYHSQQDIETIEIQNEEDCYNVLSNQCSDHLMPKIDCNACTKSPSKIDFIPNELEPVKINSSAINEQTENQNLSNEFDKQVTHSKNEPSGLIRNIETVSPSESTNNEPKLSQELFNKYSNSLIPESKILLTPTLSNSNSSSNDNTDSNILTTISQIAEKSKDNHDEVSALLKLHTPIHDKKHRISLLYPSDSESSENHSQKNNSNLELDLEFSPSEKDKFNLYSSSTSEISDDLLFFDTSSFEETPNRDNIIDKKNKLKKFFSTSSNEKLEPQLVDEKIGFKDEERQPGKFISPLISSNPNIFNDILGFNSSTIENLRSEIYPSENNKSDINQNSKIQTSKVPGNLNKSQISATSQKEASPEIPQRKYPFRKRTDISLHPFTKFKWTNLEELPYSMRHKVDVGVLNEPINLSAANKRGKHNDNSEYIIPNEPKTPKKSQNKEKKSKKIIFEKKVKKLLTLNKNSKGFHAPYYRKKKLKSSNKDSFKPVNKVPKNNIMVEISVDPNRKKLGVLDERLLNWVSTINDKSHSDENLNSENDTFSMKSYNSNEFKLSSNASDSTYKKNIYNDLSDSDSSFRSDLSKSYNELNISKSLKKPKRVRVVNSESSISSINSGSSAILDDPSSQIYKQVPKKSAKKTRLTKKSIRGVLPTSFLRGLNIDKFNDQSNKKSRNLQKKSISLKTKYRNNQPIELPTDLNSVSSYISNNSKLRLDLSGAESIDYNSPTSYKSNNISILNLNSSKNHTIRNPQYISVFNNKDKDYKYRNKNKNVYSSRKKKPINFDDQPTTSYHRKSTNNNQARYMGQISYNDIYDWQFPKTSFHKKDIPIFLRTAIRELNRKHRLYPSTKTNYDSPDIKLIKFDKVYEPHNRHVPSVKINKRKFIPTKLDLSESAVFQSRKIDSATEVLEVWKTKLLDVRRVCFPKSKAFGSKFKPQTNTKTINNPQFKYSTHKIIPSNTKKHKFNSLEKFYRKSSEFDSNQAFKNQSNVKKQKRLKNFDFISSKSKNANKILNTSKNNRARNIKNPENINHHNLNTYFKENSRLDRVINSIISKNRHARVFNRSQDTFILPRDNLVDTDLSFDKFLDNSDNFFQGPQVYKTILIRSNLQKVTQNLSKIKSGVYFKSNTIIGSGYIESLLIFLASLANCKEKSIPLKLFPAFKNSLIGLPNTDLNNPSPVIASVVNDQSLNSLEKIMSLLSIWERFESESVLNEIELCELGDIIILILTDYTFELSNLVKLSTLNTKEISKAVESLLKLEKSINYTNISELNMFFRWRAFIIFFMFKILVIRSNLIIQNSTSIGPKPMTVALGSKGIDNIQNFLDLDVFVSNSFFNYSKRFTSDLLLEIDDESINNLKNCGNGEGLDSLQNIELLISLIVWLGTANGISSTLFSKNLQDLFNRNSSFDDVEMYINSTLIGYKKIYNDDSFFESQLAFDKYVQLQTASNTEKLKSFHMIINLNFWDIINDMAFSSESDYKILKFPTNEYTVSGIETFTGKNISTIFDLLLPLTQFSISGISSNNLTLSSEQFYRIVESFVKSAGRFLKLFDDNSNKPYYASVSSWFFDVLGLVHKLVCCSYRIKVQQESKMLSYISKIAEKVSSFDSKTSSLLSKLKSSFEKDVFCCKIGKMK</sequence>
<feature type="region of interest" description="Disordered" evidence="1">
    <location>
        <begin position="702"/>
        <end position="749"/>
    </location>
</feature>
<name>A0A1R1WYF4_9FUNG</name>
<dbReference type="EMBL" id="LSSN01006053">
    <property type="protein sequence ID" value="OMJ07405.1"/>
    <property type="molecule type" value="Genomic_DNA"/>
</dbReference>
<protein>
    <submittedName>
        <fullName evidence="2">Uncharacterized protein</fullName>
    </submittedName>
</protein>
<feature type="region of interest" description="Disordered" evidence="1">
    <location>
        <begin position="459"/>
        <end position="486"/>
    </location>
</feature>
<evidence type="ECO:0000313" key="3">
    <source>
        <dbReference type="Proteomes" id="UP000187283"/>
    </source>
</evidence>
<dbReference type="Proteomes" id="UP000187283">
    <property type="component" value="Unassembled WGS sequence"/>
</dbReference>
<accession>A0A1R1WYF4</accession>
<feature type="region of interest" description="Disordered" evidence="1">
    <location>
        <begin position="567"/>
        <end position="588"/>
    </location>
</feature>